<reference evidence="1" key="1">
    <citation type="submission" date="2024-09" db="EMBL/GenBank/DDBJ databases">
        <title>Black Yeasts Isolated from many extreme environments.</title>
        <authorList>
            <person name="Coleine C."/>
            <person name="Stajich J.E."/>
            <person name="Selbmann L."/>
        </authorList>
    </citation>
    <scope>NUCLEOTIDE SEQUENCE</scope>
    <source>
        <strain evidence="1">CCFEE 5737</strain>
    </source>
</reference>
<dbReference type="Proteomes" id="UP001186974">
    <property type="component" value="Unassembled WGS sequence"/>
</dbReference>
<evidence type="ECO:0000313" key="2">
    <source>
        <dbReference type="Proteomes" id="UP001186974"/>
    </source>
</evidence>
<organism evidence="1 2">
    <name type="scientific">Coniosporium uncinatum</name>
    <dbReference type="NCBI Taxonomy" id="93489"/>
    <lineage>
        <taxon>Eukaryota</taxon>
        <taxon>Fungi</taxon>
        <taxon>Dikarya</taxon>
        <taxon>Ascomycota</taxon>
        <taxon>Pezizomycotina</taxon>
        <taxon>Dothideomycetes</taxon>
        <taxon>Dothideomycetes incertae sedis</taxon>
        <taxon>Coniosporium</taxon>
    </lineage>
</organism>
<accession>A0ACC3CZD5</accession>
<name>A0ACC3CZD5_9PEZI</name>
<evidence type="ECO:0000313" key="1">
    <source>
        <dbReference type="EMBL" id="KAK3059587.1"/>
    </source>
</evidence>
<comment type="caution">
    <text evidence="1">The sequence shown here is derived from an EMBL/GenBank/DDBJ whole genome shotgun (WGS) entry which is preliminary data.</text>
</comment>
<protein>
    <submittedName>
        <fullName evidence="1">Uncharacterized protein</fullName>
    </submittedName>
</protein>
<keyword evidence="2" id="KW-1185">Reference proteome</keyword>
<sequence>MSTPSLFELYENNYQSGQTPARRSSLTTRYVTDDLDASPLARSASYTYFPPIKEIIYEESPIIRLKGMVSVSDFGSSNEDDETSIYDHSGSTSPDNEPATPPEPAHVLPSGLKLYTTSAGSLHKIAEPRSVVIAQHDTPFEVEERQAFEQSKQSTRSRRPSWMVPSRSPSPRKPAPAVTVAEDQSLYTAGRPASAALNRRETERLDSSSRSSSPVSGLRRVLTKKPKRPASAALPSSSPVEVHVPSGAPSLPDSSQIPKSFSLDKLTSLNGSRSSLGSSRPSLGTAGNDSPRKSKSETGRKRDELWTVFRSLEGDFQKYAKYD</sequence>
<dbReference type="EMBL" id="JAWDJW010009274">
    <property type="protein sequence ID" value="KAK3059587.1"/>
    <property type="molecule type" value="Genomic_DNA"/>
</dbReference>
<proteinExistence type="predicted"/>
<gene>
    <name evidence="1" type="ORF">LTS18_010493</name>
</gene>